<evidence type="ECO:0000313" key="7">
    <source>
        <dbReference type="EMBL" id="PLR95461.1"/>
    </source>
</evidence>
<evidence type="ECO:0000256" key="2">
    <source>
        <dbReference type="ARBA" id="ARBA00022840"/>
    </source>
</evidence>
<dbReference type="SUPFAM" id="SSF52540">
    <property type="entry name" value="P-loop containing nucleoside triphosphate hydrolases"/>
    <property type="match status" value="1"/>
</dbReference>
<accession>A0A2N5GHP9</accession>
<keyword evidence="2" id="KW-0067">ATP-binding</keyword>
<dbReference type="PROSITE" id="PS00675">
    <property type="entry name" value="SIGMA54_INTERACT_1"/>
    <property type="match status" value="1"/>
</dbReference>
<proteinExistence type="predicted"/>
<dbReference type="PANTHER" id="PTHR32071">
    <property type="entry name" value="TRANSCRIPTIONAL REGULATORY PROTEIN"/>
    <property type="match status" value="1"/>
</dbReference>
<dbReference type="Proteomes" id="UP000234951">
    <property type="component" value="Unassembled WGS sequence"/>
</dbReference>
<keyword evidence="3" id="KW-0805">Transcription regulation</keyword>
<reference evidence="7 9" key="2">
    <citation type="submission" date="2017-12" db="EMBL/GenBank/DDBJ databases">
        <title>Comparative Functional Genomics of Dry Heat Resistant strains isolated from the Viking Spacecraft.</title>
        <authorList>
            <person name="Seuylemezian A."/>
            <person name="Cooper K."/>
            <person name="Vaishampayan P."/>
        </authorList>
    </citation>
    <scope>NUCLEOTIDE SEQUENCE [LARGE SCALE GENOMIC DNA]</scope>
    <source>
        <strain evidence="7 9">ATCC 29669</strain>
    </source>
</reference>
<evidence type="ECO:0000313" key="8">
    <source>
        <dbReference type="Proteomes" id="UP000234951"/>
    </source>
</evidence>
<dbReference type="CDD" id="cd00009">
    <property type="entry name" value="AAA"/>
    <property type="match status" value="1"/>
</dbReference>
<keyword evidence="4" id="KW-0804">Transcription</keyword>
<dbReference type="PROSITE" id="PS50045">
    <property type="entry name" value="SIGMA54_INTERACT_4"/>
    <property type="match status" value="1"/>
</dbReference>
<dbReference type="Gene3D" id="3.40.50.2300">
    <property type="match status" value="2"/>
</dbReference>
<dbReference type="InterPro" id="IPR028082">
    <property type="entry name" value="Peripla_BP_I"/>
</dbReference>
<keyword evidence="9" id="KW-1185">Reference proteome</keyword>
<reference evidence="6 8" key="1">
    <citation type="submission" date="2017-11" db="EMBL/GenBank/DDBJ databases">
        <title>Comparitive Functional Genomics of Dry Heat Resistant strains isolated from the Viking Spacecraft.</title>
        <authorList>
            <person name="Seuylemezian A."/>
            <person name="Cooper K."/>
            <person name="Vaishampayan P."/>
        </authorList>
    </citation>
    <scope>NUCLEOTIDE SEQUENCE [LARGE SCALE GENOMIC DNA]</scope>
    <source>
        <strain evidence="6 8">M4.6</strain>
    </source>
</reference>
<evidence type="ECO:0000313" key="6">
    <source>
        <dbReference type="EMBL" id="PLR80320.1"/>
    </source>
</evidence>
<evidence type="ECO:0000256" key="4">
    <source>
        <dbReference type="ARBA" id="ARBA00023163"/>
    </source>
</evidence>
<dbReference type="GO" id="GO:0006355">
    <property type="term" value="P:regulation of DNA-templated transcription"/>
    <property type="evidence" value="ECO:0007669"/>
    <property type="project" value="InterPro"/>
</dbReference>
<feature type="domain" description="Sigma-54 factor interaction" evidence="5">
    <location>
        <begin position="464"/>
        <end position="695"/>
    </location>
</feature>
<dbReference type="InterPro" id="IPR002197">
    <property type="entry name" value="HTH_Fis"/>
</dbReference>
<organism evidence="6 8">
    <name type="scientific">Bacillus canaveralius</name>
    <dbReference type="NCBI Taxonomy" id="1403243"/>
    <lineage>
        <taxon>Bacteria</taxon>
        <taxon>Bacillati</taxon>
        <taxon>Bacillota</taxon>
        <taxon>Bacilli</taxon>
        <taxon>Bacillales</taxon>
        <taxon>Bacillaceae</taxon>
        <taxon>Bacillus</taxon>
    </lineage>
</organism>
<dbReference type="Proteomes" id="UP000235114">
    <property type="component" value="Unassembled WGS sequence"/>
</dbReference>
<dbReference type="Gene3D" id="3.40.50.300">
    <property type="entry name" value="P-loop containing nucleotide triphosphate hydrolases"/>
    <property type="match status" value="1"/>
</dbReference>
<dbReference type="InterPro" id="IPR003593">
    <property type="entry name" value="AAA+_ATPase"/>
</dbReference>
<dbReference type="InterPro" id="IPR025943">
    <property type="entry name" value="Sigma_54_int_dom_ATP-bd_2"/>
</dbReference>
<dbReference type="InterPro" id="IPR027417">
    <property type="entry name" value="P-loop_NTPase"/>
</dbReference>
<dbReference type="Gene3D" id="1.10.10.60">
    <property type="entry name" value="Homeodomain-like"/>
    <property type="match status" value="1"/>
</dbReference>
<protein>
    <submittedName>
        <fullName evidence="6">Sigma-54-dependent Fis family transcriptional regulator</fullName>
    </submittedName>
</protein>
<keyword evidence="1" id="KW-0547">Nucleotide-binding</keyword>
<dbReference type="PROSITE" id="PS00676">
    <property type="entry name" value="SIGMA54_INTERACT_2"/>
    <property type="match status" value="1"/>
</dbReference>
<dbReference type="InterPro" id="IPR025662">
    <property type="entry name" value="Sigma_54_int_dom_ATP-bd_1"/>
</dbReference>
<gene>
    <name evidence="6" type="ORF">CU635_18565</name>
    <name evidence="7" type="ORF">CVD25_14670</name>
</gene>
<dbReference type="OrthoDB" id="9783240at2"/>
<dbReference type="RefSeq" id="WP_101578865.1">
    <property type="nucleotide sequence ID" value="NZ_PGVA01000054.1"/>
</dbReference>
<evidence type="ECO:0000256" key="1">
    <source>
        <dbReference type="ARBA" id="ARBA00022741"/>
    </source>
</evidence>
<dbReference type="InterPro" id="IPR009057">
    <property type="entry name" value="Homeodomain-like_sf"/>
</dbReference>
<dbReference type="Pfam" id="PF13433">
    <property type="entry name" value="Peripla_BP_5"/>
    <property type="match status" value="1"/>
</dbReference>
<dbReference type="Gene3D" id="1.10.8.60">
    <property type="match status" value="1"/>
</dbReference>
<sequence>MIVQIGLLFSLTGTTSITEKGQYQIAKFALEGFEKECDSQVEFKFITKDIKSDPNVAVYQIKKLIATGIRIFAGCYSSACRKAILPLLKQHDCLLMYPALYEGKEIDKNVLYTGEVPNQQIETMLDYITRHFGKNIFLIGSDYIYPHYTNQQVHYLLGNKNGSVVGEHHLPLGHTNFSSIIDELKITAPDVVLSTVVGESQIPFYRALYEAGFSAEKIPVFSPITKESEIEAIGATYMAGHYACGGYFQSIDSEDNIRFVKEFNKFIGCDTVISSVMLNTYIGVRLLLESITETQSTYYQTLLDYLSGKTYETPEGTISIDNHHHLSRKIRIGRVCLNGQFTIVWDSKDTIKASPFFLEETNGFHKQPTKVDWQAMILEWGKISDEPVLLISNIGQIVYANQKACDILEITAGQVISNNRLNELRHTFTIIREFIELFFELIVLRKKIYNERHVQGAKVIFSPIVTKNAAFQKQLKIAEVATRSNANVLILGETGVGKEVLACAIHEQSLRAQKPFIAVNTAALPENLIASELFGYVDGAFTGARKGGKIGKFEMAQGGTLFLDEIGDMPIEQQAALLRTIEQRKITRIGDTKERAIDVRIIAATNKSLKEEIAFNGSFRSDLYFRLNVLSIHIPALRDRREDILELVQKFLAQFQKEYQDGPNRISNKALEILLSYPWPGNVREIRNILERSFLLAIPEDMIQPYHLPDDLFVKNNSHTSLTELSLNESTKQSIITAVNQTATLTEASKILGISRSTLYRKLKEFDIKIKSS</sequence>
<dbReference type="InterPro" id="IPR058031">
    <property type="entry name" value="AAA_lid_NorR"/>
</dbReference>
<dbReference type="Pfam" id="PF02954">
    <property type="entry name" value="HTH_8"/>
    <property type="match status" value="1"/>
</dbReference>
<dbReference type="SMART" id="SM00382">
    <property type="entry name" value="AAA"/>
    <property type="match status" value="1"/>
</dbReference>
<dbReference type="Pfam" id="PF00158">
    <property type="entry name" value="Sigma54_activat"/>
    <property type="match status" value="1"/>
</dbReference>
<evidence type="ECO:0000256" key="3">
    <source>
        <dbReference type="ARBA" id="ARBA00023015"/>
    </source>
</evidence>
<dbReference type="AlphaFoldDB" id="A0A2N5GHP9"/>
<evidence type="ECO:0000313" key="9">
    <source>
        <dbReference type="Proteomes" id="UP000235114"/>
    </source>
</evidence>
<dbReference type="PANTHER" id="PTHR32071:SF81">
    <property type="entry name" value="PROPIONATE CATABOLISM OPERON REGULATORY PROTEIN"/>
    <property type="match status" value="1"/>
</dbReference>
<name>A0A2N5GHP9_9BACI</name>
<dbReference type="InterPro" id="IPR002078">
    <property type="entry name" value="Sigma_54_int"/>
</dbReference>
<dbReference type="GO" id="GO:0043565">
    <property type="term" value="F:sequence-specific DNA binding"/>
    <property type="evidence" value="ECO:0007669"/>
    <property type="project" value="InterPro"/>
</dbReference>
<dbReference type="FunFam" id="3.40.50.300:FF:000006">
    <property type="entry name" value="DNA-binding transcriptional regulator NtrC"/>
    <property type="match status" value="1"/>
</dbReference>
<dbReference type="SMART" id="SM00091">
    <property type="entry name" value="PAS"/>
    <property type="match status" value="1"/>
</dbReference>
<dbReference type="EMBL" id="PGVD01000038">
    <property type="protein sequence ID" value="PLR95461.1"/>
    <property type="molecule type" value="Genomic_DNA"/>
</dbReference>
<dbReference type="EMBL" id="PGVA01000054">
    <property type="protein sequence ID" value="PLR80320.1"/>
    <property type="molecule type" value="Genomic_DNA"/>
</dbReference>
<dbReference type="SUPFAM" id="SSF53822">
    <property type="entry name" value="Periplasmic binding protein-like I"/>
    <property type="match status" value="1"/>
</dbReference>
<dbReference type="InterPro" id="IPR000014">
    <property type="entry name" value="PAS"/>
</dbReference>
<dbReference type="SUPFAM" id="SSF46689">
    <property type="entry name" value="Homeodomain-like"/>
    <property type="match status" value="1"/>
</dbReference>
<comment type="caution">
    <text evidence="6">The sequence shown here is derived from an EMBL/GenBank/DDBJ whole genome shotgun (WGS) entry which is preliminary data.</text>
</comment>
<dbReference type="GO" id="GO:0005524">
    <property type="term" value="F:ATP binding"/>
    <property type="evidence" value="ECO:0007669"/>
    <property type="project" value="UniProtKB-KW"/>
</dbReference>
<evidence type="ECO:0000259" key="5">
    <source>
        <dbReference type="PROSITE" id="PS50045"/>
    </source>
</evidence>
<dbReference type="Pfam" id="PF25601">
    <property type="entry name" value="AAA_lid_14"/>
    <property type="match status" value="1"/>
</dbReference>